<dbReference type="RefSeq" id="WP_183988134.1">
    <property type="nucleotide sequence ID" value="NZ_JACHHG010000011.1"/>
</dbReference>
<organism evidence="1 2">
    <name type="scientific">Deinobacterium chartae</name>
    <dbReference type="NCBI Taxonomy" id="521158"/>
    <lineage>
        <taxon>Bacteria</taxon>
        <taxon>Thermotogati</taxon>
        <taxon>Deinococcota</taxon>
        <taxon>Deinococci</taxon>
        <taxon>Deinococcales</taxon>
        <taxon>Deinococcaceae</taxon>
        <taxon>Deinobacterium</taxon>
    </lineage>
</organism>
<sequence length="71" mass="7928">MRIIQRYLLHLEELLMAMADGRIPPRPIEDLEPGEVPESLRAALHEVQRIRHLWGTGKAGRLEECGAGSGS</sequence>
<proteinExistence type="predicted"/>
<dbReference type="EMBL" id="JACHHG010000011">
    <property type="protein sequence ID" value="MBB6099377.1"/>
    <property type="molecule type" value="Genomic_DNA"/>
</dbReference>
<evidence type="ECO:0000313" key="1">
    <source>
        <dbReference type="EMBL" id="MBB6099377.1"/>
    </source>
</evidence>
<comment type="caution">
    <text evidence="1">The sequence shown here is derived from an EMBL/GenBank/DDBJ whole genome shotgun (WGS) entry which is preliminary data.</text>
</comment>
<evidence type="ECO:0000313" key="2">
    <source>
        <dbReference type="Proteomes" id="UP000569951"/>
    </source>
</evidence>
<reference evidence="1 2" key="1">
    <citation type="submission" date="2020-08" db="EMBL/GenBank/DDBJ databases">
        <title>Genomic Encyclopedia of Type Strains, Phase IV (KMG-IV): sequencing the most valuable type-strain genomes for metagenomic binning, comparative biology and taxonomic classification.</title>
        <authorList>
            <person name="Goeker M."/>
        </authorList>
    </citation>
    <scope>NUCLEOTIDE SEQUENCE [LARGE SCALE GENOMIC DNA]</scope>
    <source>
        <strain evidence="1 2">DSM 21458</strain>
    </source>
</reference>
<protein>
    <submittedName>
        <fullName evidence="1">Uncharacterized protein</fullName>
    </submittedName>
</protein>
<dbReference type="AlphaFoldDB" id="A0A841I123"/>
<keyword evidence="2" id="KW-1185">Reference proteome</keyword>
<gene>
    <name evidence="1" type="ORF">HNR42_002818</name>
</gene>
<name>A0A841I123_9DEIO</name>
<dbReference type="Proteomes" id="UP000569951">
    <property type="component" value="Unassembled WGS sequence"/>
</dbReference>
<accession>A0A841I123</accession>